<dbReference type="Proteomes" id="UP000095558">
    <property type="component" value="Unassembled WGS sequence"/>
</dbReference>
<protein>
    <submittedName>
        <fullName evidence="1">Uncharacterized protein</fullName>
    </submittedName>
</protein>
<proteinExistence type="predicted"/>
<sequence>MNPYELIMKIDRKMKQDPNFANRFNKLVAEFNRTPGLQQEVMRIAQIQDEKKRKKALENLPDNIKQSVAEMFRLLNS</sequence>
<evidence type="ECO:0000313" key="2">
    <source>
        <dbReference type="Proteomes" id="UP000095558"/>
    </source>
</evidence>
<evidence type="ECO:0000313" key="1">
    <source>
        <dbReference type="EMBL" id="CUN53786.1"/>
    </source>
</evidence>
<dbReference type="OrthoDB" id="1912520at2"/>
<reference evidence="1 2" key="1">
    <citation type="submission" date="2015-09" db="EMBL/GenBank/DDBJ databases">
        <authorList>
            <consortium name="Pathogen Informatics"/>
        </authorList>
    </citation>
    <scope>NUCLEOTIDE SEQUENCE [LARGE SCALE GENOMIC DNA]</scope>
    <source>
        <strain evidence="1 2">2789STDY5834855</strain>
    </source>
</reference>
<dbReference type="EMBL" id="CYZV01000001">
    <property type="protein sequence ID" value="CUN53786.1"/>
    <property type="molecule type" value="Genomic_DNA"/>
</dbReference>
<organism evidence="1 2">
    <name type="scientific">Clostridium disporicum</name>
    <dbReference type="NCBI Taxonomy" id="84024"/>
    <lineage>
        <taxon>Bacteria</taxon>
        <taxon>Bacillati</taxon>
        <taxon>Bacillota</taxon>
        <taxon>Clostridia</taxon>
        <taxon>Eubacteriales</taxon>
        <taxon>Clostridiaceae</taxon>
        <taxon>Clostridium</taxon>
    </lineage>
</organism>
<dbReference type="GeneID" id="83012514"/>
<name>A0A173XS68_9CLOT</name>
<accession>A0A173XS68</accession>
<gene>
    <name evidence="1" type="ORF">ERS852470_00162</name>
</gene>
<dbReference type="AlphaFoldDB" id="A0A173XS68"/>
<dbReference type="RefSeq" id="WP_042399959.1">
    <property type="nucleotide sequence ID" value="NZ_CYYT01000022.1"/>
</dbReference>